<evidence type="ECO:0000313" key="3">
    <source>
        <dbReference type="EMBL" id="KLL12504.1"/>
    </source>
</evidence>
<proteinExistence type="inferred from homology"/>
<keyword evidence="4" id="KW-1185">Reference proteome</keyword>
<accession>A0ABR5F700</accession>
<dbReference type="RefSeq" id="WP_047221804.1">
    <property type="nucleotide sequence ID" value="NZ_JWIO01000004.1"/>
</dbReference>
<protein>
    <recommendedName>
        <fullName evidence="5">Nitrogen fixation protein NifZ</fullName>
    </recommendedName>
</protein>
<evidence type="ECO:0000256" key="2">
    <source>
        <dbReference type="ARBA" id="ARBA00023231"/>
    </source>
</evidence>
<sequence>MDVSFEEPPLSEAAYDVGDTVVAVKDLRNDGTFPEPGISVGDVLVETGTVGHVHGVGVYLQEHIVYAVAFSNGRVVGCLERELDLVTAAPGREAGERP</sequence>
<comment type="similarity">
    <text evidence="1">Belongs to the NifZ family.</text>
</comment>
<dbReference type="Proteomes" id="UP000035425">
    <property type="component" value="Unassembled WGS sequence"/>
</dbReference>
<dbReference type="Pfam" id="PF04319">
    <property type="entry name" value="NifZ"/>
    <property type="match status" value="1"/>
</dbReference>
<keyword evidence="2" id="KW-0535">Nitrogen fixation</keyword>
<evidence type="ECO:0000256" key="1">
    <source>
        <dbReference type="ARBA" id="ARBA00008027"/>
    </source>
</evidence>
<evidence type="ECO:0000313" key="4">
    <source>
        <dbReference type="Proteomes" id="UP000035425"/>
    </source>
</evidence>
<dbReference type="InterPro" id="IPR007415">
    <property type="entry name" value="Nitrogenase_MoFe_mat_NifZ"/>
</dbReference>
<dbReference type="EMBL" id="JWIO01000004">
    <property type="protein sequence ID" value="KLL12504.1"/>
    <property type="molecule type" value="Genomic_DNA"/>
</dbReference>
<gene>
    <name evidence="3" type="ORF">FrCorBMG51_04335</name>
</gene>
<organism evidence="3 4">
    <name type="scientific">Protofrankia coriariae</name>
    <dbReference type="NCBI Taxonomy" id="1562887"/>
    <lineage>
        <taxon>Bacteria</taxon>
        <taxon>Bacillati</taxon>
        <taxon>Actinomycetota</taxon>
        <taxon>Actinomycetes</taxon>
        <taxon>Frankiales</taxon>
        <taxon>Frankiaceae</taxon>
        <taxon>Protofrankia</taxon>
    </lineage>
</organism>
<reference evidence="3 4" key="1">
    <citation type="submission" date="2014-12" db="EMBL/GenBank/DDBJ databases">
        <title>Frankia sp. BMG5.1 draft genome.</title>
        <authorList>
            <person name="Gtari M."/>
            <person name="Ghodhbane-Gtari F."/>
            <person name="Nouioui I."/>
            <person name="Ktari A."/>
            <person name="Hezbri K."/>
            <person name="Mimouni W."/>
            <person name="Sbissi I."/>
            <person name="Ayari A."/>
            <person name="Yamanaka T."/>
            <person name="Normand P."/>
            <person name="Tisa L.S."/>
            <person name="Boudabous A."/>
        </authorList>
    </citation>
    <scope>NUCLEOTIDE SEQUENCE [LARGE SCALE GENOMIC DNA]</scope>
    <source>
        <strain evidence="3 4">BMG5.1</strain>
    </source>
</reference>
<evidence type="ECO:0008006" key="5">
    <source>
        <dbReference type="Google" id="ProtNLM"/>
    </source>
</evidence>
<comment type="caution">
    <text evidence="3">The sequence shown here is derived from an EMBL/GenBank/DDBJ whole genome shotgun (WGS) entry which is preliminary data.</text>
</comment>
<name>A0ABR5F700_9ACTN</name>